<name>T1H213_MEGSC</name>
<dbReference type="GO" id="GO:0042302">
    <property type="term" value="F:structural constituent of cuticle"/>
    <property type="evidence" value="ECO:0007669"/>
    <property type="project" value="UniProtKB-UniRule"/>
</dbReference>
<dbReference type="AlphaFoldDB" id="T1H213"/>
<dbReference type="Proteomes" id="UP000015102">
    <property type="component" value="Unassembled WGS sequence"/>
</dbReference>
<dbReference type="HOGENOM" id="CLU_065450_7_3_1"/>
<feature type="chain" id="PRO_5012384411" evidence="2">
    <location>
        <begin position="16"/>
        <end position="89"/>
    </location>
</feature>
<proteinExistence type="predicted"/>
<protein>
    <submittedName>
        <fullName evidence="3">Uncharacterized protein</fullName>
    </submittedName>
</protein>
<dbReference type="EnsemblMetazoa" id="MESCA010243-RA">
    <property type="protein sequence ID" value="MESCA010243-PA"/>
    <property type="gene ID" value="MESCA010243"/>
</dbReference>
<keyword evidence="2" id="KW-0732">Signal</keyword>
<keyword evidence="1" id="KW-0193">Cuticle</keyword>
<dbReference type="PRINTS" id="PR00947">
    <property type="entry name" value="CUTICLE"/>
</dbReference>
<keyword evidence="4" id="KW-1185">Reference proteome</keyword>
<dbReference type="EMBL" id="CAQQ02022455">
    <property type="status" value="NOT_ANNOTATED_CDS"/>
    <property type="molecule type" value="Genomic_DNA"/>
</dbReference>
<dbReference type="Pfam" id="PF00379">
    <property type="entry name" value="Chitin_bind_4"/>
    <property type="match status" value="1"/>
</dbReference>
<organism evidence="3 4">
    <name type="scientific">Megaselia scalaris</name>
    <name type="common">Humpbacked fly</name>
    <name type="synonym">Phora scalaris</name>
    <dbReference type="NCBI Taxonomy" id="36166"/>
    <lineage>
        <taxon>Eukaryota</taxon>
        <taxon>Metazoa</taxon>
        <taxon>Ecdysozoa</taxon>
        <taxon>Arthropoda</taxon>
        <taxon>Hexapoda</taxon>
        <taxon>Insecta</taxon>
        <taxon>Pterygota</taxon>
        <taxon>Neoptera</taxon>
        <taxon>Endopterygota</taxon>
        <taxon>Diptera</taxon>
        <taxon>Brachycera</taxon>
        <taxon>Muscomorpha</taxon>
        <taxon>Platypezoidea</taxon>
        <taxon>Phoridae</taxon>
        <taxon>Megaseliini</taxon>
        <taxon>Megaselia</taxon>
    </lineage>
</organism>
<evidence type="ECO:0000256" key="2">
    <source>
        <dbReference type="SAM" id="SignalP"/>
    </source>
</evidence>
<sequence>MKLVVFAALFAVAIAAPSDKDAQTLRSDAQLNTDDFRVAVETSNGIKQEAEGELKQIDAENSAVIQRGSYNYIGDDGQTYQVDWTADEY</sequence>
<dbReference type="PROSITE" id="PS51155">
    <property type="entry name" value="CHIT_BIND_RR_2"/>
    <property type="match status" value="1"/>
</dbReference>
<evidence type="ECO:0000256" key="1">
    <source>
        <dbReference type="PROSITE-ProRule" id="PRU00497"/>
    </source>
</evidence>
<reference evidence="3" key="2">
    <citation type="submission" date="2015-06" db="UniProtKB">
        <authorList>
            <consortium name="EnsemblMetazoa"/>
        </authorList>
    </citation>
    <scope>IDENTIFICATION</scope>
</reference>
<feature type="signal peptide" evidence="2">
    <location>
        <begin position="1"/>
        <end position="15"/>
    </location>
</feature>
<reference evidence="4" key="1">
    <citation type="submission" date="2013-02" db="EMBL/GenBank/DDBJ databases">
        <authorList>
            <person name="Hughes D."/>
        </authorList>
    </citation>
    <scope>NUCLEOTIDE SEQUENCE</scope>
    <source>
        <strain>Durham</strain>
        <strain evidence="4">NC isolate 2 -- Noor lab</strain>
    </source>
</reference>
<evidence type="ECO:0000313" key="4">
    <source>
        <dbReference type="Proteomes" id="UP000015102"/>
    </source>
</evidence>
<dbReference type="InterPro" id="IPR000618">
    <property type="entry name" value="Insect_cuticle"/>
</dbReference>
<accession>T1H213</accession>
<evidence type="ECO:0000313" key="3">
    <source>
        <dbReference type="EnsemblMetazoa" id="MESCA010243-PA"/>
    </source>
</evidence>
<dbReference type="OMA" id="DWTADEY"/>